<proteinExistence type="predicted"/>
<protein>
    <submittedName>
        <fullName evidence="2">Uncharacterized protein</fullName>
    </submittedName>
</protein>
<dbReference type="GO" id="GO:0016559">
    <property type="term" value="P:peroxisome fission"/>
    <property type="evidence" value="ECO:0007669"/>
    <property type="project" value="TreeGrafter"/>
</dbReference>
<evidence type="ECO:0000313" key="2">
    <source>
        <dbReference type="EMBL" id="GJJ07383.1"/>
    </source>
</evidence>
<organism evidence="2 3">
    <name type="scientific">Clathrus columnatus</name>
    <dbReference type="NCBI Taxonomy" id="1419009"/>
    <lineage>
        <taxon>Eukaryota</taxon>
        <taxon>Fungi</taxon>
        <taxon>Dikarya</taxon>
        <taxon>Basidiomycota</taxon>
        <taxon>Agaricomycotina</taxon>
        <taxon>Agaricomycetes</taxon>
        <taxon>Phallomycetidae</taxon>
        <taxon>Phallales</taxon>
        <taxon>Clathraceae</taxon>
        <taxon>Clathrus</taxon>
    </lineage>
</organism>
<name>A0AAV5A1M5_9AGAM</name>
<evidence type="ECO:0000256" key="1">
    <source>
        <dbReference type="SAM" id="MobiDB-lite"/>
    </source>
</evidence>
<feature type="compositionally biased region" description="Low complexity" evidence="1">
    <location>
        <begin position="153"/>
        <end position="167"/>
    </location>
</feature>
<keyword evidence="3" id="KW-1185">Reference proteome</keyword>
<feature type="compositionally biased region" description="Gly residues" evidence="1">
    <location>
        <begin position="143"/>
        <end position="152"/>
    </location>
</feature>
<dbReference type="Proteomes" id="UP001050691">
    <property type="component" value="Unassembled WGS sequence"/>
</dbReference>
<feature type="region of interest" description="Disordered" evidence="1">
    <location>
        <begin position="143"/>
        <end position="176"/>
    </location>
</feature>
<feature type="compositionally biased region" description="Polar residues" evidence="1">
    <location>
        <begin position="1"/>
        <end position="20"/>
    </location>
</feature>
<evidence type="ECO:0000313" key="3">
    <source>
        <dbReference type="Proteomes" id="UP001050691"/>
    </source>
</evidence>
<comment type="caution">
    <text evidence="2">The sequence shown here is derived from an EMBL/GenBank/DDBJ whole genome shotgun (WGS) entry which is preliminary data.</text>
</comment>
<accession>A0AAV5A1M5</accession>
<dbReference type="AlphaFoldDB" id="A0AAV5A1M5"/>
<gene>
    <name evidence="2" type="ORF">Clacol_001585</name>
</gene>
<dbReference type="GO" id="GO:0005778">
    <property type="term" value="C:peroxisomal membrane"/>
    <property type="evidence" value="ECO:0007669"/>
    <property type="project" value="TreeGrafter"/>
</dbReference>
<feature type="region of interest" description="Disordered" evidence="1">
    <location>
        <begin position="1"/>
        <end position="47"/>
    </location>
</feature>
<dbReference type="PANTHER" id="PTHR12652">
    <property type="entry name" value="PEROXISOMAL BIOGENESIS FACTOR 11"/>
    <property type="match status" value="1"/>
</dbReference>
<dbReference type="EMBL" id="BPWL01000002">
    <property type="protein sequence ID" value="GJJ07383.1"/>
    <property type="molecule type" value="Genomic_DNA"/>
</dbReference>
<reference evidence="2" key="1">
    <citation type="submission" date="2021-10" db="EMBL/GenBank/DDBJ databases">
        <title>De novo Genome Assembly of Clathrus columnatus (Basidiomycota, Fungi) Using Illumina and Nanopore Sequence Data.</title>
        <authorList>
            <person name="Ogiso-Tanaka E."/>
            <person name="Itagaki H."/>
            <person name="Hosoya T."/>
            <person name="Hosaka K."/>
        </authorList>
    </citation>
    <scope>NUCLEOTIDE SEQUENCE</scope>
    <source>
        <strain evidence="2">MO-923</strain>
    </source>
</reference>
<dbReference type="PANTHER" id="PTHR12652:SF19">
    <property type="entry name" value="PEROXISOMAL BIOGENESIS FACTOR 11"/>
    <property type="match status" value="1"/>
</dbReference>
<sequence length="449" mass="48698">MSNITFPNSHSPSNDGFGSSHTHKRSDSLDDSSVDENGVLMSRSSHNGLSSSIAFYPPSYDPSASTSSFQMNPLSMHPPRTPRTSIMGGGNHQAHNHNNHNNMSMSMMSVGGGMGISSQFGYANSTPVAFGVGFEGGSISGGGGGGGGGGGSNVNTTHTNNSGNSRIGVGGIGIGSDELPREKEEADFEDDEVDEEELEQRVGKRVKKEQVWRDILTSSVGRDKVLKLIQYTIKVYLFLHTGLRSRWSSKQSKPFWEVNVLQRLDNTTSGLSLARKCLILFNWLTPYTTITAPQRLPFTPAGLSTLGGGKKPPKPPILHTFLHAPPPVLLDMLNGLADDVSTFSRLGLIGQRIGAKAARLADWCWFSATLVGLVEVGVEQGMVKNLMDEAEARLYAATFGPDGQPIMTGSTNNVHIKELEKELDRVRKQYFWLRISRAKLIMDLTFVSE</sequence>